<organism evidence="7 8">
    <name type="scientific">Cyanobacterium stanieri LEGE 03274</name>
    <dbReference type="NCBI Taxonomy" id="1828756"/>
    <lineage>
        <taxon>Bacteria</taxon>
        <taxon>Bacillati</taxon>
        <taxon>Cyanobacteriota</taxon>
        <taxon>Cyanophyceae</taxon>
        <taxon>Oscillatoriophycideae</taxon>
        <taxon>Chroococcales</taxon>
        <taxon>Geminocystaceae</taxon>
        <taxon>Cyanobacterium</taxon>
    </lineage>
</organism>
<feature type="signal peptide" evidence="6">
    <location>
        <begin position="1"/>
        <end position="19"/>
    </location>
</feature>
<evidence type="ECO:0000256" key="5">
    <source>
        <dbReference type="ARBA" id="ARBA00023136"/>
    </source>
</evidence>
<dbReference type="InterPro" id="IPR026265">
    <property type="entry name" value="LptC"/>
</dbReference>
<dbReference type="InterPro" id="IPR052363">
    <property type="entry name" value="LPS_export_LptC"/>
</dbReference>
<reference evidence="7 8" key="1">
    <citation type="submission" date="2020-10" db="EMBL/GenBank/DDBJ databases">
        <authorList>
            <person name="Castelo-Branco R."/>
            <person name="Eusebio N."/>
            <person name="Adriana R."/>
            <person name="Vieira A."/>
            <person name="Brugerolle De Fraissinette N."/>
            <person name="Rezende De Castro R."/>
            <person name="Schneider M.P."/>
            <person name="Vasconcelos V."/>
            <person name="Leao P.N."/>
        </authorList>
    </citation>
    <scope>NUCLEOTIDE SEQUENCE [LARGE SCALE GENOMIC DNA]</scope>
    <source>
        <strain evidence="7 8">LEGE 03274</strain>
    </source>
</reference>
<evidence type="ECO:0000256" key="6">
    <source>
        <dbReference type="SAM" id="SignalP"/>
    </source>
</evidence>
<dbReference type="Proteomes" id="UP000654604">
    <property type="component" value="Unassembled WGS sequence"/>
</dbReference>
<keyword evidence="6" id="KW-0732">Signal</keyword>
<gene>
    <name evidence="7" type="primary">lptC</name>
    <name evidence="7" type="ORF">IQ215_01610</name>
</gene>
<evidence type="ECO:0000256" key="2">
    <source>
        <dbReference type="ARBA" id="ARBA00022519"/>
    </source>
</evidence>
<dbReference type="Gene3D" id="2.60.450.10">
    <property type="entry name" value="Lipopolysaccharide (LPS) transport protein A like domain"/>
    <property type="match status" value="1"/>
</dbReference>
<dbReference type="Pfam" id="PF06835">
    <property type="entry name" value="LptC"/>
    <property type="match status" value="1"/>
</dbReference>
<keyword evidence="4" id="KW-1133">Transmembrane helix</keyword>
<sequence>MYRKIIPLLTILLISGCQNQPPINDTNNNQTVESGIVLSDATIEQSNNDGENFWRLRVGKVTYSQDNKNATIEDITANLLQNGEIVLKISAQNGEVINDGEEINLTGEIIAFDTRNEMEIRGEKLYWKPEQNYFTLEENIEAIHTQIRLVTQQAEYNTATQVLQLTEDIVANTFEPQLKILADAIIWQIEQGLISTDLPFEVSRYEDEQITDTLKATTAEMNLNDNILIVENNIEYQSLNPPLQGAGSRMRWDYNNRIVEADKMIRLVEVDEQITMTANQGKVDLTENKVYLSKQIFGESLDNEAKLYADNVIWNLNDQNIDAQGNVVYQQINPVVNFRGNRAQGKLQDKQVTVTGNGNNRVVTTIYP</sequence>
<feature type="chain" id="PRO_5047013872" evidence="6">
    <location>
        <begin position="20"/>
        <end position="368"/>
    </location>
</feature>
<evidence type="ECO:0000256" key="4">
    <source>
        <dbReference type="ARBA" id="ARBA00022989"/>
    </source>
</evidence>
<accession>A0ABR9V0H1</accession>
<dbReference type="NCBIfam" id="TIGR04409">
    <property type="entry name" value="LptC_YrbK"/>
    <property type="match status" value="1"/>
</dbReference>
<proteinExistence type="predicted"/>
<protein>
    <submittedName>
        <fullName evidence="7">LPS export ABC transporter periplasmic protein LptC</fullName>
    </submittedName>
</protein>
<dbReference type="PANTHER" id="PTHR37481:SF1">
    <property type="entry name" value="LIPOPOLYSACCHARIDE EXPORT SYSTEM PROTEIN LPTC"/>
    <property type="match status" value="1"/>
</dbReference>
<dbReference type="InterPro" id="IPR010664">
    <property type="entry name" value="LipoPS_assembly_LptC-rel"/>
</dbReference>
<evidence type="ECO:0000256" key="3">
    <source>
        <dbReference type="ARBA" id="ARBA00022692"/>
    </source>
</evidence>
<dbReference type="PANTHER" id="PTHR37481">
    <property type="entry name" value="LIPOPOLYSACCHARIDE EXPORT SYSTEM PROTEIN LPTC"/>
    <property type="match status" value="1"/>
</dbReference>
<dbReference type="EMBL" id="JADEWC010000002">
    <property type="protein sequence ID" value="MBE9221383.1"/>
    <property type="molecule type" value="Genomic_DNA"/>
</dbReference>
<keyword evidence="8" id="KW-1185">Reference proteome</keyword>
<comment type="caution">
    <text evidence="7">The sequence shown here is derived from an EMBL/GenBank/DDBJ whole genome shotgun (WGS) entry which is preliminary data.</text>
</comment>
<keyword evidence="3" id="KW-0812">Transmembrane</keyword>
<keyword evidence="5" id="KW-0472">Membrane</keyword>
<dbReference type="PROSITE" id="PS51257">
    <property type="entry name" value="PROKAR_LIPOPROTEIN"/>
    <property type="match status" value="1"/>
</dbReference>
<evidence type="ECO:0000256" key="1">
    <source>
        <dbReference type="ARBA" id="ARBA00022475"/>
    </source>
</evidence>
<keyword evidence="1" id="KW-1003">Cell membrane</keyword>
<evidence type="ECO:0000313" key="7">
    <source>
        <dbReference type="EMBL" id="MBE9221383.1"/>
    </source>
</evidence>
<name>A0ABR9V0H1_9CHRO</name>
<keyword evidence="2" id="KW-0997">Cell inner membrane</keyword>
<evidence type="ECO:0000313" key="8">
    <source>
        <dbReference type="Proteomes" id="UP000654604"/>
    </source>
</evidence>
<dbReference type="RefSeq" id="WP_193799575.1">
    <property type="nucleotide sequence ID" value="NZ_JADEWC010000002.1"/>
</dbReference>